<keyword evidence="4 5" id="KW-0238">DNA-binding</keyword>
<evidence type="ECO:0000256" key="4">
    <source>
        <dbReference type="ARBA" id="ARBA00023125"/>
    </source>
</evidence>
<dbReference type="GeneID" id="134287815"/>
<reference evidence="9" key="1">
    <citation type="journal article" date="2015" name="Proc. Natl. Acad. Sci. U.S.A.">
        <title>Genome sequence of the Asian Tiger mosquito, Aedes albopictus, reveals insights into its biology, genetics, and evolution.</title>
        <authorList>
            <person name="Chen X.G."/>
            <person name="Jiang X."/>
            <person name="Gu J."/>
            <person name="Xu M."/>
            <person name="Wu Y."/>
            <person name="Deng Y."/>
            <person name="Zhang C."/>
            <person name="Bonizzoni M."/>
            <person name="Dermauw W."/>
            <person name="Vontas J."/>
            <person name="Armbruster P."/>
            <person name="Huang X."/>
            <person name="Yang Y."/>
            <person name="Zhang H."/>
            <person name="He W."/>
            <person name="Peng H."/>
            <person name="Liu Y."/>
            <person name="Wu K."/>
            <person name="Chen J."/>
            <person name="Lirakis M."/>
            <person name="Topalis P."/>
            <person name="Van Leeuwen T."/>
            <person name="Hall A.B."/>
            <person name="Jiang X."/>
            <person name="Thorpe C."/>
            <person name="Mueller R.L."/>
            <person name="Sun C."/>
            <person name="Waterhouse R.M."/>
            <person name="Yan G."/>
            <person name="Tu Z.J."/>
            <person name="Fang X."/>
            <person name="James A.A."/>
        </authorList>
    </citation>
    <scope>NUCLEOTIDE SEQUENCE [LARGE SCALE GENOMIC DNA]</scope>
    <source>
        <strain evidence="9">Foshan</strain>
    </source>
</reference>
<evidence type="ECO:0000313" key="9">
    <source>
        <dbReference type="Proteomes" id="UP000069940"/>
    </source>
</evidence>
<dbReference type="InterPro" id="IPR006612">
    <property type="entry name" value="THAP_Znf"/>
</dbReference>
<evidence type="ECO:0000256" key="2">
    <source>
        <dbReference type="ARBA" id="ARBA00022771"/>
    </source>
</evidence>
<dbReference type="PROSITE" id="PS50950">
    <property type="entry name" value="ZF_THAP"/>
    <property type="match status" value="1"/>
</dbReference>
<dbReference type="Pfam" id="PF05485">
    <property type="entry name" value="THAP"/>
    <property type="match status" value="1"/>
</dbReference>
<evidence type="ECO:0000256" key="5">
    <source>
        <dbReference type="PROSITE-ProRule" id="PRU00309"/>
    </source>
</evidence>
<dbReference type="InterPro" id="IPR026516">
    <property type="entry name" value="THAP1/10"/>
</dbReference>
<dbReference type="PANTHER" id="PTHR46600:SF11">
    <property type="entry name" value="THAP DOMAIN-CONTAINING PROTEIN 10"/>
    <property type="match status" value="1"/>
</dbReference>
<keyword evidence="1" id="KW-0479">Metal-binding</keyword>
<proteinExistence type="predicted"/>
<protein>
    <recommendedName>
        <fullName evidence="7">THAP-type domain-containing protein</fullName>
    </recommendedName>
</protein>
<evidence type="ECO:0000256" key="3">
    <source>
        <dbReference type="ARBA" id="ARBA00022833"/>
    </source>
</evidence>
<organism evidence="8 9">
    <name type="scientific">Aedes albopictus</name>
    <name type="common">Asian tiger mosquito</name>
    <name type="synonym">Stegomyia albopicta</name>
    <dbReference type="NCBI Taxonomy" id="7160"/>
    <lineage>
        <taxon>Eukaryota</taxon>
        <taxon>Metazoa</taxon>
        <taxon>Ecdysozoa</taxon>
        <taxon>Arthropoda</taxon>
        <taxon>Hexapoda</taxon>
        <taxon>Insecta</taxon>
        <taxon>Pterygota</taxon>
        <taxon>Neoptera</taxon>
        <taxon>Endopterygota</taxon>
        <taxon>Diptera</taxon>
        <taxon>Nematocera</taxon>
        <taxon>Culicoidea</taxon>
        <taxon>Culicidae</taxon>
        <taxon>Culicinae</taxon>
        <taxon>Aedini</taxon>
        <taxon>Aedes</taxon>
        <taxon>Stegomyia</taxon>
    </lineage>
</organism>
<name>A0ABM1Y9P3_AEDAL</name>
<keyword evidence="9" id="KW-1185">Reference proteome</keyword>
<dbReference type="SMART" id="SM00692">
    <property type="entry name" value="DM3"/>
    <property type="match status" value="1"/>
</dbReference>
<reference evidence="8" key="2">
    <citation type="submission" date="2025-05" db="UniProtKB">
        <authorList>
            <consortium name="EnsemblMetazoa"/>
        </authorList>
    </citation>
    <scope>IDENTIFICATION</scope>
    <source>
        <strain evidence="8">Foshan</strain>
    </source>
</reference>
<dbReference type="SUPFAM" id="SSF57716">
    <property type="entry name" value="Glucocorticoid receptor-like (DNA-binding domain)"/>
    <property type="match status" value="1"/>
</dbReference>
<dbReference type="PANTHER" id="PTHR46600">
    <property type="entry name" value="THAP DOMAIN-CONTAINING"/>
    <property type="match status" value="1"/>
</dbReference>
<evidence type="ECO:0000259" key="7">
    <source>
        <dbReference type="PROSITE" id="PS50950"/>
    </source>
</evidence>
<evidence type="ECO:0000256" key="6">
    <source>
        <dbReference type="SAM" id="MobiDB-lite"/>
    </source>
</evidence>
<feature type="domain" description="THAP-type" evidence="7">
    <location>
        <begin position="1"/>
        <end position="93"/>
    </location>
</feature>
<dbReference type="Proteomes" id="UP000069940">
    <property type="component" value="Unassembled WGS sequence"/>
</dbReference>
<feature type="region of interest" description="Disordered" evidence="6">
    <location>
        <begin position="144"/>
        <end position="165"/>
    </location>
</feature>
<dbReference type="SMART" id="SM00980">
    <property type="entry name" value="THAP"/>
    <property type="match status" value="1"/>
</dbReference>
<dbReference type="EnsemblMetazoa" id="AALFPA23_007081.R9384">
    <property type="protein sequence ID" value="AALFPA23_007081.P9384"/>
    <property type="gene ID" value="AALFPA23_007081"/>
</dbReference>
<keyword evidence="3" id="KW-0862">Zinc</keyword>
<keyword evidence="2 5" id="KW-0863">Zinc-finger</keyword>
<evidence type="ECO:0000256" key="1">
    <source>
        <dbReference type="ARBA" id="ARBA00022723"/>
    </source>
</evidence>
<sequence>MRRSCAVFSCANRDSNKNDNVSMYRFPADPALCEKWVEFCRSDQINEMLVLQGVAKLRSSSFCVCSDHFAKPCFVSPRNNAQGIYKGSVPTIIAGHPMLVSSFKKANQIPEYSDLVPEESEQCEEDHMTVEVLQEELDEAVEPPDAEPANVQPTQPPACDANQSSLSTAPVSGIIHPSVFDCQCEVKSEFEPKFYAERSQAVGLVEELDDTKKKIVQLRKPYRQKQRALHIVNDSIKRAKDKFRRLAKEHHITVDLVSSDEEEQNFVF</sequence>
<accession>A0ABM1Y9P3</accession>
<dbReference type="RefSeq" id="XP_062706792.1">
    <property type="nucleotide sequence ID" value="XM_062850808.1"/>
</dbReference>
<evidence type="ECO:0000313" key="8">
    <source>
        <dbReference type="EnsemblMetazoa" id="AALFPA23_007081.P9384"/>
    </source>
</evidence>